<dbReference type="AlphaFoldDB" id="A0A0E9RZS3"/>
<organism evidence="1">
    <name type="scientific">Anguilla anguilla</name>
    <name type="common">European freshwater eel</name>
    <name type="synonym">Muraena anguilla</name>
    <dbReference type="NCBI Taxonomy" id="7936"/>
    <lineage>
        <taxon>Eukaryota</taxon>
        <taxon>Metazoa</taxon>
        <taxon>Chordata</taxon>
        <taxon>Craniata</taxon>
        <taxon>Vertebrata</taxon>
        <taxon>Euteleostomi</taxon>
        <taxon>Actinopterygii</taxon>
        <taxon>Neopterygii</taxon>
        <taxon>Teleostei</taxon>
        <taxon>Anguilliformes</taxon>
        <taxon>Anguillidae</taxon>
        <taxon>Anguilla</taxon>
    </lineage>
</organism>
<sequence length="50" mass="5669">MSSHALSVCHRARINAPCSQRRGVHIETFNDTISLVIDPLSIFIFIFQLI</sequence>
<reference evidence="1" key="1">
    <citation type="submission" date="2014-11" db="EMBL/GenBank/DDBJ databases">
        <authorList>
            <person name="Amaro Gonzalez C."/>
        </authorList>
    </citation>
    <scope>NUCLEOTIDE SEQUENCE</scope>
</reference>
<evidence type="ECO:0000313" key="1">
    <source>
        <dbReference type="EMBL" id="JAH33870.1"/>
    </source>
</evidence>
<name>A0A0E9RZS3_ANGAN</name>
<dbReference type="EMBL" id="GBXM01074707">
    <property type="protein sequence ID" value="JAH33870.1"/>
    <property type="molecule type" value="Transcribed_RNA"/>
</dbReference>
<reference evidence="1" key="2">
    <citation type="journal article" date="2015" name="Fish Shellfish Immunol.">
        <title>Early steps in the European eel (Anguilla anguilla)-Vibrio vulnificus interaction in the gills: Role of the RtxA13 toxin.</title>
        <authorList>
            <person name="Callol A."/>
            <person name="Pajuelo D."/>
            <person name="Ebbesson L."/>
            <person name="Teles M."/>
            <person name="MacKenzie S."/>
            <person name="Amaro C."/>
        </authorList>
    </citation>
    <scope>NUCLEOTIDE SEQUENCE</scope>
</reference>
<accession>A0A0E9RZS3</accession>
<protein>
    <submittedName>
        <fullName evidence="1">Uncharacterized protein</fullName>
    </submittedName>
</protein>
<proteinExistence type="predicted"/>